<dbReference type="PANTHER" id="PTHR43464">
    <property type="entry name" value="METHYLTRANSFERASE"/>
    <property type="match status" value="1"/>
</dbReference>
<dbReference type="InterPro" id="IPR041698">
    <property type="entry name" value="Methyltransf_25"/>
</dbReference>
<dbReference type="KEGG" id="eha:Ethha_0430"/>
<name>E6U8M4_ETHHY</name>
<organism evidence="2 3">
    <name type="scientific">Ethanoligenens harbinense (strain DSM 18485 / JCM 12961 / CGMCC 1.5033 / YUAN-3)</name>
    <dbReference type="NCBI Taxonomy" id="663278"/>
    <lineage>
        <taxon>Bacteria</taxon>
        <taxon>Bacillati</taxon>
        <taxon>Bacillota</taxon>
        <taxon>Clostridia</taxon>
        <taxon>Eubacteriales</taxon>
        <taxon>Oscillospiraceae</taxon>
        <taxon>Ethanoligenens</taxon>
    </lineage>
</organism>
<dbReference type="EMBL" id="CP002400">
    <property type="protein sequence ID" value="ADU26015.1"/>
    <property type="molecule type" value="Genomic_DNA"/>
</dbReference>
<gene>
    <name evidence="2" type="ordered locus">Ethha_0430</name>
</gene>
<dbReference type="GO" id="GO:0008168">
    <property type="term" value="F:methyltransferase activity"/>
    <property type="evidence" value="ECO:0007669"/>
    <property type="project" value="UniProtKB-KW"/>
</dbReference>
<dbReference type="Gene3D" id="2.20.25.110">
    <property type="entry name" value="S-adenosyl-L-methionine-dependent methyltransferases"/>
    <property type="match status" value="1"/>
</dbReference>
<dbReference type="Proteomes" id="UP000001551">
    <property type="component" value="Chromosome"/>
</dbReference>
<dbReference type="STRING" id="663278.Ethha_0430"/>
<keyword evidence="2" id="KW-0808">Transferase</keyword>
<dbReference type="CDD" id="cd02440">
    <property type="entry name" value="AdoMet_MTases"/>
    <property type="match status" value="1"/>
</dbReference>
<protein>
    <submittedName>
        <fullName evidence="2">Methyltransferase type 11</fullName>
    </submittedName>
</protein>
<dbReference type="RefSeq" id="WP_013484396.1">
    <property type="nucleotide sequence ID" value="NC_014828.1"/>
</dbReference>
<dbReference type="AlphaFoldDB" id="E6U8M4"/>
<dbReference type="GO" id="GO:0032259">
    <property type="term" value="P:methylation"/>
    <property type="evidence" value="ECO:0007669"/>
    <property type="project" value="UniProtKB-KW"/>
</dbReference>
<evidence type="ECO:0000259" key="1">
    <source>
        <dbReference type="Pfam" id="PF13649"/>
    </source>
</evidence>
<accession>E6U8M4</accession>
<reference evidence="2 3" key="1">
    <citation type="submission" date="2010-12" db="EMBL/GenBank/DDBJ databases">
        <title>Complete sequence of Ethanoligenens harbinense YUAN-3.</title>
        <authorList>
            <person name="Lucas S."/>
            <person name="Copeland A."/>
            <person name="Lapidus A."/>
            <person name="Cheng J.-F."/>
            <person name="Bruce D."/>
            <person name="Goodwin L."/>
            <person name="Pitluck S."/>
            <person name="Chertkov O."/>
            <person name="Misra M."/>
            <person name="Detter J.C."/>
            <person name="Han C."/>
            <person name="Tapia R."/>
            <person name="Land M."/>
            <person name="Hauser L."/>
            <person name="Jeffries C."/>
            <person name="Kyrpides N."/>
            <person name="Ivanova N."/>
            <person name="Mikhailova N."/>
            <person name="Wang A."/>
            <person name="Mouttaki H."/>
            <person name="He Z."/>
            <person name="Zhou J."/>
            <person name="Hemme C.L."/>
            <person name="Woyke T."/>
        </authorList>
    </citation>
    <scope>NUCLEOTIDE SEQUENCE [LARGE SCALE GENOMIC DNA]</scope>
    <source>
        <strain evidence="3">DSM 18485 / JCM 12961 / CGMCC 1.5033 / YUAN-3</strain>
    </source>
</reference>
<dbReference type="Gene3D" id="3.40.50.150">
    <property type="entry name" value="Vaccinia Virus protein VP39"/>
    <property type="match status" value="1"/>
</dbReference>
<proteinExistence type="predicted"/>
<keyword evidence="3" id="KW-1185">Reference proteome</keyword>
<keyword evidence="2" id="KW-0489">Methyltransferase</keyword>
<dbReference type="InterPro" id="IPR029063">
    <property type="entry name" value="SAM-dependent_MTases_sf"/>
</dbReference>
<evidence type="ECO:0000313" key="3">
    <source>
        <dbReference type="Proteomes" id="UP000001551"/>
    </source>
</evidence>
<dbReference type="SUPFAM" id="SSF53335">
    <property type="entry name" value="S-adenosyl-L-methionine-dependent methyltransferases"/>
    <property type="match status" value="1"/>
</dbReference>
<sequence length="248" mass="27976">MSAYDVLGRYYDLLMQDMDYEARADYLLSVLERHGEKPGTVLDLACGTGSLSVELARHGREVVGVDASEQMLAQAAEKAAAFPQGQMLFLLQKMGEIDLYGTVSAAVCTLDGINHLLTEHDVRRAFERVALFLEPGGLFVFDVNTPYKFRHVLDGNAFVYDYDEIYCVWQNAFDGESGICEFLLTFFEQEKGRYRRQDEAFAERAYGDAELRGWLRDAGLAPLARYADLSFDAPGETEERVVYVARKE</sequence>
<dbReference type="eggNOG" id="COG2226">
    <property type="taxonomic scope" value="Bacteria"/>
</dbReference>
<dbReference type="HOGENOM" id="CLU_069129_5_0_9"/>
<feature type="domain" description="Methyltransferase" evidence="1">
    <location>
        <begin position="41"/>
        <end position="137"/>
    </location>
</feature>
<dbReference type="Pfam" id="PF13649">
    <property type="entry name" value="Methyltransf_25"/>
    <property type="match status" value="1"/>
</dbReference>
<dbReference type="PANTHER" id="PTHR43464:SF75">
    <property type="entry name" value="METHYLTRANSFERASE TYPE 11"/>
    <property type="match status" value="1"/>
</dbReference>
<evidence type="ECO:0000313" key="2">
    <source>
        <dbReference type="EMBL" id="ADU26015.1"/>
    </source>
</evidence>